<feature type="domain" description="Aldehyde dehydrogenase" evidence="5">
    <location>
        <begin position="45"/>
        <end position="290"/>
    </location>
</feature>
<dbReference type="EMBL" id="BPLR01000528">
    <property type="protein sequence ID" value="GIY95478.1"/>
    <property type="molecule type" value="Genomic_DNA"/>
</dbReference>
<dbReference type="FunFam" id="3.40.309.10:FF:000001">
    <property type="entry name" value="Mitochondrial aldehyde dehydrogenase 2"/>
    <property type="match status" value="1"/>
</dbReference>
<dbReference type="AlphaFoldDB" id="A0AAV4XNY9"/>
<organism evidence="6 7">
    <name type="scientific">Caerostris extrusa</name>
    <name type="common">Bark spider</name>
    <name type="synonym">Caerostris bankana</name>
    <dbReference type="NCBI Taxonomy" id="172846"/>
    <lineage>
        <taxon>Eukaryota</taxon>
        <taxon>Metazoa</taxon>
        <taxon>Ecdysozoa</taxon>
        <taxon>Arthropoda</taxon>
        <taxon>Chelicerata</taxon>
        <taxon>Arachnida</taxon>
        <taxon>Araneae</taxon>
        <taxon>Araneomorphae</taxon>
        <taxon>Entelegynae</taxon>
        <taxon>Araneoidea</taxon>
        <taxon>Araneidae</taxon>
        <taxon>Caerostris</taxon>
    </lineage>
</organism>
<dbReference type="PROSITE" id="PS00070">
    <property type="entry name" value="ALDEHYDE_DEHYDR_CYS"/>
    <property type="match status" value="1"/>
</dbReference>
<gene>
    <name evidence="6" type="primary">ALDH2</name>
    <name evidence="6" type="ORF">CEXT_518711</name>
</gene>
<keyword evidence="7" id="KW-1185">Reference proteome</keyword>
<evidence type="ECO:0000256" key="2">
    <source>
        <dbReference type="ARBA" id="ARBA00023002"/>
    </source>
</evidence>
<accession>A0AAV4XNY9</accession>
<protein>
    <submittedName>
        <fullName evidence="6">Aldehyde dehydrogenase, mitochondrial</fullName>
    </submittedName>
</protein>
<evidence type="ECO:0000256" key="1">
    <source>
        <dbReference type="ARBA" id="ARBA00009986"/>
    </source>
</evidence>
<dbReference type="InterPro" id="IPR015590">
    <property type="entry name" value="Aldehyde_DH_dom"/>
</dbReference>
<dbReference type="Pfam" id="PF00171">
    <property type="entry name" value="Aldedh"/>
    <property type="match status" value="1"/>
</dbReference>
<evidence type="ECO:0000259" key="5">
    <source>
        <dbReference type="Pfam" id="PF00171"/>
    </source>
</evidence>
<dbReference type="Proteomes" id="UP001054945">
    <property type="component" value="Unassembled WGS sequence"/>
</dbReference>
<comment type="caution">
    <text evidence="6">The sequence shown here is derived from an EMBL/GenBank/DDBJ whole genome shotgun (WGS) entry which is preliminary data.</text>
</comment>
<sequence>MSPSDERSTRGRCILDELHRSKGALFMESLELSLILEYPGIAMATNHEQVGKLIMASAGASNTKRVTLEMGGKSPLVIMDDADMDEAIEIAYNALFANMGQCCCAGTRTYVQEGIYDEFVKKMVEKVKKRVMGDPFDSATTHGPQIDEEQFNKILGLIQSGLAEGAKLECGGKKCGDLGYFVEPTVFSDVKDEMRIAKEEIFGPVMQILKFRTLQEVIDRANNTRYGLGSGLITKDLNTAMMFSQSVQAGSVWVNCYDHTTAQTPFGGFKMSGQGRELVQMVCMNTTKLKL</sequence>
<evidence type="ECO:0000256" key="4">
    <source>
        <dbReference type="RuleBase" id="RU003345"/>
    </source>
</evidence>
<dbReference type="InterPro" id="IPR016163">
    <property type="entry name" value="Ald_DH_C"/>
</dbReference>
<evidence type="ECO:0000313" key="7">
    <source>
        <dbReference type="Proteomes" id="UP001054945"/>
    </source>
</evidence>
<dbReference type="InterPro" id="IPR016160">
    <property type="entry name" value="Ald_DH_CS_CYS"/>
</dbReference>
<dbReference type="Gene3D" id="3.40.309.10">
    <property type="entry name" value="Aldehyde Dehydrogenase, Chain A, domain 2"/>
    <property type="match status" value="1"/>
</dbReference>
<name>A0AAV4XNY9_CAEEX</name>
<dbReference type="InterPro" id="IPR016162">
    <property type="entry name" value="Ald_DH_N"/>
</dbReference>
<evidence type="ECO:0000256" key="3">
    <source>
        <dbReference type="PROSITE-ProRule" id="PRU10007"/>
    </source>
</evidence>
<dbReference type="InterPro" id="IPR016161">
    <property type="entry name" value="Ald_DH/histidinol_DH"/>
</dbReference>
<dbReference type="Gene3D" id="3.40.605.10">
    <property type="entry name" value="Aldehyde Dehydrogenase, Chain A, domain 1"/>
    <property type="match status" value="1"/>
</dbReference>
<dbReference type="InterPro" id="IPR029510">
    <property type="entry name" value="Ald_DH_CS_GLU"/>
</dbReference>
<keyword evidence="2 4" id="KW-0560">Oxidoreductase</keyword>
<reference evidence="6 7" key="1">
    <citation type="submission" date="2021-06" db="EMBL/GenBank/DDBJ databases">
        <title>Caerostris extrusa draft genome.</title>
        <authorList>
            <person name="Kono N."/>
            <person name="Arakawa K."/>
        </authorList>
    </citation>
    <scope>NUCLEOTIDE SEQUENCE [LARGE SCALE GENOMIC DNA]</scope>
</reference>
<dbReference type="SUPFAM" id="SSF53720">
    <property type="entry name" value="ALDH-like"/>
    <property type="match status" value="1"/>
</dbReference>
<evidence type="ECO:0000313" key="6">
    <source>
        <dbReference type="EMBL" id="GIY95478.1"/>
    </source>
</evidence>
<dbReference type="GO" id="GO:0016620">
    <property type="term" value="F:oxidoreductase activity, acting on the aldehyde or oxo group of donors, NAD or NADP as acceptor"/>
    <property type="evidence" value="ECO:0007669"/>
    <property type="project" value="InterPro"/>
</dbReference>
<feature type="active site" evidence="3">
    <location>
        <position position="69"/>
    </location>
</feature>
<dbReference type="PANTHER" id="PTHR11699">
    <property type="entry name" value="ALDEHYDE DEHYDROGENASE-RELATED"/>
    <property type="match status" value="1"/>
</dbReference>
<dbReference type="PROSITE" id="PS00687">
    <property type="entry name" value="ALDEHYDE_DEHYDR_GLU"/>
    <property type="match status" value="1"/>
</dbReference>
<comment type="similarity">
    <text evidence="1 4">Belongs to the aldehyde dehydrogenase family.</text>
</comment>
<proteinExistence type="inferred from homology"/>